<dbReference type="EMBL" id="WPAF01000004">
    <property type="protein sequence ID" value="KAF0134850.1"/>
    <property type="molecule type" value="Genomic_DNA"/>
</dbReference>
<dbReference type="SUPFAM" id="SSF69318">
    <property type="entry name" value="Integrin alpha N-terminal domain"/>
    <property type="match status" value="1"/>
</dbReference>
<evidence type="ECO:0000313" key="1">
    <source>
        <dbReference type="EMBL" id="KAF0134850.1"/>
    </source>
</evidence>
<sequence length="136" mass="15741">MGKVIVIFFHTILFFVFPVLAKDVIMEKYSTDINNDGKVEYLIHEFFGGTGAYGILTIYADKGEVILKEKTQGDPFFKDPNKHIYTLNPQFFKDVDKDGILEILIGHQEYQNNTPNFSAPWVFKTYKWNGKKYISS</sequence>
<protein>
    <recommendedName>
        <fullName evidence="3">VCBS repeat-containing protein</fullName>
    </recommendedName>
</protein>
<organism evidence="1 2">
    <name type="scientific">Candidatus Saganbacteria bacterium</name>
    <dbReference type="NCBI Taxonomy" id="2575572"/>
    <lineage>
        <taxon>Bacteria</taxon>
        <taxon>Bacillati</taxon>
        <taxon>Saganbacteria</taxon>
    </lineage>
</organism>
<evidence type="ECO:0008006" key="3">
    <source>
        <dbReference type="Google" id="ProtNLM"/>
    </source>
</evidence>
<accession>A0A833L1Z7</accession>
<comment type="caution">
    <text evidence="1">The sequence shown here is derived from an EMBL/GenBank/DDBJ whole genome shotgun (WGS) entry which is preliminary data.</text>
</comment>
<dbReference type="Proteomes" id="UP000488506">
    <property type="component" value="Unassembled WGS sequence"/>
</dbReference>
<reference evidence="1 2" key="1">
    <citation type="submission" date="2019-12" db="EMBL/GenBank/DDBJ databases">
        <authorList>
            <person name="Wolfe R."/>
            <person name="Danczak R."/>
            <person name="Wilkins M."/>
        </authorList>
    </citation>
    <scope>NUCLEOTIDE SEQUENCE [LARGE SCALE GENOMIC DNA]</scope>
    <source>
        <strain evidence="1">X2_MaxBin.013</strain>
    </source>
</reference>
<dbReference type="AlphaFoldDB" id="A0A833L1Z7"/>
<name>A0A833L1Z7_UNCSA</name>
<gene>
    <name evidence="1" type="ORF">FD145_418</name>
</gene>
<proteinExistence type="predicted"/>
<evidence type="ECO:0000313" key="2">
    <source>
        <dbReference type="Proteomes" id="UP000488506"/>
    </source>
</evidence>
<dbReference type="InterPro" id="IPR028994">
    <property type="entry name" value="Integrin_alpha_N"/>
</dbReference>